<dbReference type="GO" id="GO:0030153">
    <property type="term" value="P:bacteriocin immunity"/>
    <property type="evidence" value="ECO:0007669"/>
    <property type="project" value="InterPro"/>
</dbReference>
<protein>
    <recommendedName>
        <fullName evidence="5">Peptide methionine sulfoxide reductase MsrA</fullName>
        <shortName evidence="5">Protein-methionine-S-oxide reductase</shortName>
        <ecNumber evidence="5">1.8.4.11</ecNumber>
    </recommendedName>
    <alternativeName>
        <fullName evidence="5">Peptide-methionine (S)-S-oxide reductase</fullName>
        <shortName evidence="5">Peptide Met(O) reductase</shortName>
    </alternativeName>
</protein>
<comment type="similarity">
    <text evidence="1 5">Belongs to the MsrA Met sulfoxide reductase family.</text>
</comment>
<accession>A0A0R2BL75</accession>
<dbReference type="Pfam" id="PF08951">
    <property type="entry name" value="EntA_Immun"/>
    <property type="match status" value="1"/>
</dbReference>
<dbReference type="NCBIfam" id="TIGR00401">
    <property type="entry name" value="msrA"/>
    <property type="match status" value="1"/>
</dbReference>
<dbReference type="Pfam" id="PF01625">
    <property type="entry name" value="PMSR"/>
    <property type="match status" value="1"/>
</dbReference>
<comment type="catalytic activity">
    <reaction evidence="3 5">
        <text>L-methionyl-[protein] + [thioredoxin]-disulfide + H2O = L-methionyl-(S)-S-oxide-[protein] + [thioredoxin]-dithiol</text>
        <dbReference type="Rhea" id="RHEA:14217"/>
        <dbReference type="Rhea" id="RHEA-COMP:10698"/>
        <dbReference type="Rhea" id="RHEA-COMP:10700"/>
        <dbReference type="Rhea" id="RHEA-COMP:12313"/>
        <dbReference type="Rhea" id="RHEA-COMP:12315"/>
        <dbReference type="ChEBI" id="CHEBI:15377"/>
        <dbReference type="ChEBI" id="CHEBI:16044"/>
        <dbReference type="ChEBI" id="CHEBI:29950"/>
        <dbReference type="ChEBI" id="CHEBI:44120"/>
        <dbReference type="ChEBI" id="CHEBI:50058"/>
        <dbReference type="EC" id="1.8.4.11"/>
    </reaction>
</comment>
<evidence type="ECO:0000313" key="7">
    <source>
        <dbReference type="EMBL" id="KRM79920.1"/>
    </source>
</evidence>
<evidence type="ECO:0000313" key="8">
    <source>
        <dbReference type="Proteomes" id="UP000051813"/>
    </source>
</evidence>
<evidence type="ECO:0000256" key="2">
    <source>
        <dbReference type="ARBA" id="ARBA00023002"/>
    </source>
</evidence>
<dbReference type="EMBL" id="AYYK01000001">
    <property type="protein sequence ID" value="KRM79920.1"/>
    <property type="molecule type" value="Genomic_DNA"/>
</dbReference>
<reference evidence="7 8" key="1">
    <citation type="journal article" date="2015" name="Genome Announc.">
        <title>Expanding the biotechnology potential of lactobacilli through comparative genomics of 213 strains and associated genera.</title>
        <authorList>
            <person name="Sun Z."/>
            <person name="Harris H.M."/>
            <person name="McCann A."/>
            <person name="Guo C."/>
            <person name="Argimon S."/>
            <person name="Zhang W."/>
            <person name="Yang X."/>
            <person name="Jeffery I.B."/>
            <person name="Cooney J.C."/>
            <person name="Kagawa T.F."/>
            <person name="Liu W."/>
            <person name="Song Y."/>
            <person name="Salvetti E."/>
            <person name="Wrobel A."/>
            <person name="Rasinkangas P."/>
            <person name="Parkhill J."/>
            <person name="Rea M.C."/>
            <person name="O'Sullivan O."/>
            <person name="Ritari J."/>
            <person name="Douillard F.P."/>
            <person name="Paul Ross R."/>
            <person name="Yang R."/>
            <person name="Briner A.E."/>
            <person name="Felis G.E."/>
            <person name="de Vos W.M."/>
            <person name="Barrangou R."/>
            <person name="Klaenhammer T.R."/>
            <person name="Caufield P.W."/>
            <person name="Cui Y."/>
            <person name="Zhang H."/>
            <person name="O'Toole P.W."/>
        </authorList>
    </citation>
    <scope>NUCLEOTIDE SEQUENCE [LARGE SCALE GENOMIC DNA]</scope>
    <source>
        <strain evidence="7 8">DSM 20335</strain>
    </source>
</reference>
<feature type="active site" evidence="5">
    <location>
        <position position="106"/>
    </location>
</feature>
<dbReference type="Gene3D" id="3.30.1060.10">
    <property type="entry name" value="Peptide methionine sulphoxide reductase MsrA"/>
    <property type="match status" value="1"/>
</dbReference>
<comment type="function">
    <text evidence="5">Has an important function as a repair enzyme for proteins that have been inactivated by oxidation. Catalyzes the reversible oxidation-reduction of methionine sulfoxide in proteins to methionine.</text>
</comment>
<feature type="domain" description="Peptide methionine sulphoxide reductase MsrA" evidence="6">
    <location>
        <begin position="100"/>
        <end position="250"/>
    </location>
</feature>
<dbReference type="STRING" id="1423738.FC84_GL000619"/>
<dbReference type="PANTHER" id="PTHR43774">
    <property type="entry name" value="PEPTIDE METHIONINE SULFOXIDE REDUCTASE"/>
    <property type="match status" value="1"/>
</dbReference>
<name>A0A0R2BL75_9LACO</name>
<dbReference type="InterPro" id="IPR015046">
    <property type="entry name" value="LciA_Immunity-like"/>
</dbReference>
<gene>
    <name evidence="5" type="primary">msrA</name>
    <name evidence="7" type="ORF">FC84_GL000619</name>
</gene>
<evidence type="ECO:0000259" key="6">
    <source>
        <dbReference type="Pfam" id="PF01625"/>
    </source>
</evidence>
<keyword evidence="8" id="KW-1185">Reference proteome</keyword>
<comment type="catalytic activity">
    <reaction evidence="4 5">
        <text>[thioredoxin]-disulfide + L-methionine + H2O = L-methionine (S)-S-oxide + [thioredoxin]-dithiol</text>
        <dbReference type="Rhea" id="RHEA:19993"/>
        <dbReference type="Rhea" id="RHEA-COMP:10698"/>
        <dbReference type="Rhea" id="RHEA-COMP:10700"/>
        <dbReference type="ChEBI" id="CHEBI:15377"/>
        <dbReference type="ChEBI" id="CHEBI:29950"/>
        <dbReference type="ChEBI" id="CHEBI:50058"/>
        <dbReference type="ChEBI" id="CHEBI:57844"/>
        <dbReference type="ChEBI" id="CHEBI:58772"/>
        <dbReference type="EC" id="1.8.4.11"/>
    </reaction>
</comment>
<dbReference type="Proteomes" id="UP000051813">
    <property type="component" value="Unassembled WGS sequence"/>
</dbReference>
<dbReference type="AlphaFoldDB" id="A0A0R2BL75"/>
<evidence type="ECO:0000256" key="5">
    <source>
        <dbReference type="HAMAP-Rule" id="MF_01401"/>
    </source>
</evidence>
<dbReference type="CDD" id="cd21059">
    <property type="entry name" value="LciA-like"/>
    <property type="match status" value="1"/>
</dbReference>
<keyword evidence="2 5" id="KW-0560">Oxidoreductase</keyword>
<organism evidence="7 8">
    <name type="scientific">Lapidilactobacillus dextrinicus DSM 20335</name>
    <dbReference type="NCBI Taxonomy" id="1423738"/>
    <lineage>
        <taxon>Bacteria</taxon>
        <taxon>Bacillati</taxon>
        <taxon>Bacillota</taxon>
        <taxon>Bacilli</taxon>
        <taxon>Lactobacillales</taxon>
        <taxon>Lactobacillaceae</taxon>
        <taxon>Lapidilactobacillus</taxon>
    </lineage>
</organism>
<dbReference type="InterPro" id="IPR036509">
    <property type="entry name" value="Met_Sox_Rdtase_MsrA_sf"/>
</dbReference>
<dbReference type="HAMAP" id="MF_01401">
    <property type="entry name" value="MsrA"/>
    <property type="match status" value="1"/>
</dbReference>
<evidence type="ECO:0000256" key="4">
    <source>
        <dbReference type="ARBA" id="ARBA00048782"/>
    </source>
</evidence>
<dbReference type="GO" id="GO:0033744">
    <property type="term" value="F:L-methionine:thioredoxin-disulfide S-oxidoreductase activity"/>
    <property type="evidence" value="ECO:0007669"/>
    <property type="project" value="RHEA"/>
</dbReference>
<dbReference type="PANTHER" id="PTHR43774:SF1">
    <property type="entry name" value="PEPTIDE METHIONINE SULFOXIDE REDUCTASE MSRA 2"/>
    <property type="match status" value="1"/>
</dbReference>
<dbReference type="InterPro" id="IPR002569">
    <property type="entry name" value="Met_Sox_Rdtase_MsrA_dom"/>
</dbReference>
<proteinExistence type="inferred from homology"/>
<dbReference type="PATRIC" id="fig|1423738.3.peg.628"/>
<evidence type="ECO:0000256" key="1">
    <source>
        <dbReference type="ARBA" id="ARBA00005591"/>
    </source>
</evidence>
<comment type="caution">
    <text evidence="7">The sequence shown here is derived from an EMBL/GenBank/DDBJ whole genome shotgun (WGS) entry which is preliminary data.</text>
</comment>
<sequence length="282" mass="32919">MSDLKLTTTEVITTLYNLILNKATRTWEREQLMTTKKALEQENDLAVESAKLEAVLRPLAVRHNLTPDVADFYAQLTNQPQESFDLSRFYQVDQPYEERAIFAGGCFWCMVEPFETRPGIIMVVSGYTGGTVVDPTYDQVATQTTGHVEAVEIIFDNRVVNYADLVAIFWQITDPTDAGGQINDRGQQYRPVIFVQNQKQRQIAEDSKERLIASKRYQKPIVTTIEAATTFWPAENYHQQFYKKNRQRYQRIENARRQYLALQHLRSKFRLVWQRLGRHFKK</sequence>
<evidence type="ECO:0000256" key="3">
    <source>
        <dbReference type="ARBA" id="ARBA00047806"/>
    </source>
</evidence>
<dbReference type="SUPFAM" id="SSF55068">
    <property type="entry name" value="Peptide methionine sulfoxide reductase"/>
    <property type="match status" value="1"/>
</dbReference>
<dbReference type="GO" id="GO:0008113">
    <property type="term" value="F:peptide-methionine (S)-S-oxide reductase activity"/>
    <property type="evidence" value="ECO:0007669"/>
    <property type="project" value="UniProtKB-UniRule"/>
</dbReference>
<dbReference type="EC" id="1.8.4.11" evidence="5"/>